<evidence type="ECO:0000313" key="2">
    <source>
        <dbReference type="EMBL" id="MBU8545196.1"/>
    </source>
</evidence>
<keyword evidence="3" id="KW-1185">Reference proteome</keyword>
<name>A0ABS6H9Z2_9PROT</name>
<evidence type="ECO:0008006" key="4">
    <source>
        <dbReference type="Google" id="ProtNLM"/>
    </source>
</evidence>
<protein>
    <recommendedName>
        <fullName evidence="4">DUF304 domain-containing protein</fullName>
    </recommendedName>
</protein>
<proteinExistence type="predicted"/>
<feature type="transmembrane region" description="Helical" evidence="1">
    <location>
        <begin position="53"/>
        <end position="73"/>
    </location>
</feature>
<evidence type="ECO:0000313" key="3">
    <source>
        <dbReference type="Proteomes" id="UP000689967"/>
    </source>
</evidence>
<accession>A0ABS6H9Z2</accession>
<gene>
    <name evidence="2" type="ORF">JJQ90_15855</name>
</gene>
<dbReference type="Proteomes" id="UP000689967">
    <property type="component" value="Unassembled WGS sequence"/>
</dbReference>
<keyword evidence="1" id="KW-0812">Transmembrane</keyword>
<keyword evidence="1" id="KW-1133">Transmembrane helix</keyword>
<dbReference type="EMBL" id="JAERQM010000004">
    <property type="protein sequence ID" value="MBU8545196.1"/>
    <property type="molecule type" value="Genomic_DNA"/>
</dbReference>
<organism evidence="2 3">
    <name type="scientific">Falsiroseomonas oleicola</name>
    <dbReference type="NCBI Taxonomy" id="2801474"/>
    <lineage>
        <taxon>Bacteria</taxon>
        <taxon>Pseudomonadati</taxon>
        <taxon>Pseudomonadota</taxon>
        <taxon>Alphaproteobacteria</taxon>
        <taxon>Acetobacterales</taxon>
        <taxon>Roseomonadaceae</taxon>
        <taxon>Falsiroseomonas</taxon>
    </lineage>
</organism>
<dbReference type="RefSeq" id="WP_216877017.1">
    <property type="nucleotide sequence ID" value="NZ_JAERQM010000004.1"/>
</dbReference>
<comment type="caution">
    <text evidence="2">The sequence shown here is derived from an EMBL/GenBank/DDBJ whole genome shotgun (WGS) entry which is preliminary data.</text>
</comment>
<keyword evidence="1" id="KW-0472">Membrane</keyword>
<sequence>MRDRLRAVTALYRNSRFRRVRGLQYGAWLAALAALAFALGALALPHIWPEGDALALAILAPILAAIALGLELYRSLYVTAIDAMAEGIRVETLAFWGRRPHLLPWISVTGQARAFVARGTVSTAITLRPPGARLPFLIDTTADAFDPAALRRLARRHQPRG</sequence>
<reference evidence="2 3" key="1">
    <citation type="submission" date="2021-01" db="EMBL/GenBank/DDBJ databases">
        <title>Roseomonas sp. nov, a bacterium isolated from an oil production mixture in Yumen Oilfield.</title>
        <authorList>
            <person name="Wu D."/>
        </authorList>
    </citation>
    <scope>NUCLEOTIDE SEQUENCE [LARGE SCALE GENOMIC DNA]</scope>
    <source>
        <strain evidence="2 3">ROY-5-3</strain>
    </source>
</reference>
<evidence type="ECO:0000256" key="1">
    <source>
        <dbReference type="SAM" id="Phobius"/>
    </source>
</evidence>